<protein>
    <submittedName>
        <fullName evidence="3">Glycosyltransferase</fullName>
    </submittedName>
</protein>
<dbReference type="AlphaFoldDB" id="M1PFT4"/>
<dbReference type="Proteomes" id="UP000011721">
    <property type="component" value="Chromosome"/>
</dbReference>
<accession>M1PFT4</accession>
<dbReference type="KEGG" id="dsf:UWK_01980"/>
<dbReference type="EMBL" id="CP003985">
    <property type="protein sequence ID" value="AGF78530.1"/>
    <property type="molecule type" value="Genomic_DNA"/>
</dbReference>
<dbReference type="PANTHER" id="PTHR12526">
    <property type="entry name" value="GLYCOSYLTRANSFERASE"/>
    <property type="match status" value="1"/>
</dbReference>
<evidence type="ECO:0000313" key="4">
    <source>
        <dbReference type="Proteomes" id="UP000011721"/>
    </source>
</evidence>
<dbReference type="eggNOG" id="COG0123">
    <property type="taxonomic scope" value="Bacteria"/>
</dbReference>
<dbReference type="RefSeq" id="WP_015404221.1">
    <property type="nucleotide sequence ID" value="NC_020304.1"/>
</dbReference>
<dbReference type="STRING" id="1167006.UWK_01980"/>
<keyword evidence="1" id="KW-0328">Glycosyltransferase</keyword>
<dbReference type="HOGENOM" id="CLU_717542_0_0_7"/>
<name>M1PFT4_DESSD</name>
<dbReference type="GO" id="GO:0016757">
    <property type="term" value="F:glycosyltransferase activity"/>
    <property type="evidence" value="ECO:0007669"/>
    <property type="project" value="UniProtKB-KW"/>
</dbReference>
<sequence>MKRILFISSNIHTPWGGSELLWYKTAVFLASQEPDVEVVVVARKWPHIPPHIQEIADAGGRICDLPLPPTTSMEYLKGKFRPSIEMQKKMLLQKISPDLLLHSMGKSFEGGDWMQSAHELSVPYVNLVHLASDLQWPDDGEVDLYRKGYDQARVNFFVSEGNRGIVCKQLGMNIVNSAIVRNPISVAREILSYPETKQGYNLALPATLVPIHKGHDILFEVLAQSKWKQRPLHLNLYGTGNYSKSLQYYSQYLGLKNIHFRGYSKNIAEVWAKNHLLVMSSRMEGLPLTLIEAMSCGRLAVVTGVAGKECVQDGETGFVAKAAHPEFIDEALERAWQKRAQWQEMGSLAAERVRELIPFDPVEAFAHTLLQLVQD</sequence>
<reference evidence="4" key="1">
    <citation type="journal article" date="2013" name="Stand. Genomic Sci.">
        <title>Complete genome sequence of Desulfocapsa sulfexigens, a marine deltaproteobacterium specialized in disproportionating inorganic sulfur compounds.</title>
        <authorList>
            <person name="Finster K.W."/>
            <person name="Kjeldsen K.U."/>
            <person name="Kube M."/>
            <person name="Reinhardt R."/>
            <person name="Mussmann M."/>
            <person name="Amann R."/>
            <person name="Schreiber L."/>
        </authorList>
    </citation>
    <scope>NUCLEOTIDE SEQUENCE [LARGE SCALE GENOMIC DNA]</scope>
    <source>
        <strain evidence="4">DSM 10523 / SB164P1</strain>
    </source>
</reference>
<dbReference type="SUPFAM" id="SSF53756">
    <property type="entry name" value="UDP-Glycosyltransferase/glycogen phosphorylase"/>
    <property type="match status" value="1"/>
</dbReference>
<dbReference type="PANTHER" id="PTHR12526:SF510">
    <property type="entry name" value="D-INOSITOL 3-PHOSPHATE GLYCOSYLTRANSFERASE"/>
    <property type="match status" value="1"/>
</dbReference>
<gene>
    <name evidence="3" type="ordered locus">UWK_01980</name>
</gene>
<keyword evidence="4" id="KW-1185">Reference proteome</keyword>
<evidence type="ECO:0000313" key="3">
    <source>
        <dbReference type="EMBL" id="AGF78530.1"/>
    </source>
</evidence>
<dbReference type="Gene3D" id="3.40.50.2000">
    <property type="entry name" value="Glycogen Phosphorylase B"/>
    <property type="match status" value="2"/>
</dbReference>
<proteinExistence type="predicted"/>
<evidence type="ECO:0000256" key="1">
    <source>
        <dbReference type="ARBA" id="ARBA00022676"/>
    </source>
</evidence>
<keyword evidence="2 3" id="KW-0808">Transferase</keyword>
<evidence type="ECO:0000256" key="2">
    <source>
        <dbReference type="ARBA" id="ARBA00022679"/>
    </source>
</evidence>
<dbReference type="OrthoDB" id="9775208at2"/>
<dbReference type="Pfam" id="PF13692">
    <property type="entry name" value="Glyco_trans_1_4"/>
    <property type="match status" value="1"/>
</dbReference>
<organism evidence="3 4">
    <name type="scientific">Desulfocapsa sulfexigens (strain DSM 10523 / SB164P1)</name>
    <dbReference type="NCBI Taxonomy" id="1167006"/>
    <lineage>
        <taxon>Bacteria</taxon>
        <taxon>Pseudomonadati</taxon>
        <taxon>Thermodesulfobacteriota</taxon>
        <taxon>Desulfobulbia</taxon>
        <taxon>Desulfobulbales</taxon>
        <taxon>Desulfocapsaceae</taxon>
        <taxon>Desulfocapsa</taxon>
    </lineage>
</organism>
<dbReference type="eggNOG" id="COG0438">
    <property type="taxonomic scope" value="Bacteria"/>
</dbReference>